<dbReference type="PANTHER" id="PTHR12817">
    <property type="entry name" value="TRAFFICKING PROTEIN PARTICLE COMPLEX SUBUNIT 6B"/>
    <property type="match status" value="1"/>
</dbReference>
<evidence type="ECO:0000256" key="2">
    <source>
        <dbReference type="ARBA" id="ARBA00006218"/>
    </source>
</evidence>
<evidence type="ECO:0000256" key="1">
    <source>
        <dbReference type="ARBA" id="ARBA00004222"/>
    </source>
</evidence>
<dbReference type="GO" id="GO:0030008">
    <property type="term" value="C:TRAPP complex"/>
    <property type="evidence" value="ECO:0007669"/>
    <property type="project" value="TreeGrafter"/>
</dbReference>
<proteinExistence type="inferred from homology"/>
<comment type="similarity">
    <text evidence="2">Belongs to the TRAPP small subunits family. BET3 subfamily.</text>
</comment>
<dbReference type="PANTHER" id="PTHR12817:SF0">
    <property type="entry name" value="GEO08327P1"/>
    <property type="match status" value="1"/>
</dbReference>
<dbReference type="EMBL" id="OC915225">
    <property type="protein sequence ID" value="CAD7639360.1"/>
    <property type="molecule type" value="Genomic_DNA"/>
</dbReference>
<sequence length="274" mass="32379">MIDDILFDLLHMESVELLAQNSDNDSKELCVSRLEHIGYNTGYRFVEKATKEWQRFKDELDVMKFICKEFWSTVFKKQIDNLRTNHMGIYVLLDNRFRFITQMSNSKQYVDQMPKVCTTGHTTCLIKTYDNVELLAQNSDNDSKELCVSRLEHIGYNTGYRFVEKATKEWQRFKDELDVMKFICKEFWSTVFKKQIDNLRTNHMGIYVLLDNRFRFITQMSNSKQYVDQMPKYLAFTCGLIRGALSNLGLNSIVTAEIVLPPSCRFQIQIQRQQ</sequence>
<dbReference type="CDD" id="cd14944">
    <property type="entry name" value="TRAPPC6A_Trs33"/>
    <property type="match status" value="1"/>
</dbReference>
<gene>
    <name evidence="3" type="ORF">ONB1V03_LOCUS1943</name>
</gene>
<dbReference type="Pfam" id="PF04051">
    <property type="entry name" value="TRAPP"/>
    <property type="match status" value="2"/>
</dbReference>
<evidence type="ECO:0000313" key="4">
    <source>
        <dbReference type="Proteomes" id="UP000728032"/>
    </source>
</evidence>
<comment type="subcellular location">
    <subcellularLocation>
        <location evidence="1">Golgi apparatus</location>
        <location evidence="1">cis-Golgi network</location>
    </subcellularLocation>
</comment>
<organism evidence="3">
    <name type="scientific">Oppiella nova</name>
    <dbReference type="NCBI Taxonomy" id="334625"/>
    <lineage>
        <taxon>Eukaryota</taxon>
        <taxon>Metazoa</taxon>
        <taxon>Ecdysozoa</taxon>
        <taxon>Arthropoda</taxon>
        <taxon>Chelicerata</taxon>
        <taxon>Arachnida</taxon>
        <taxon>Acari</taxon>
        <taxon>Acariformes</taxon>
        <taxon>Sarcoptiformes</taxon>
        <taxon>Oribatida</taxon>
        <taxon>Brachypylina</taxon>
        <taxon>Oppioidea</taxon>
        <taxon>Oppiidae</taxon>
        <taxon>Oppiella</taxon>
    </lineage>
</organism>
<dbReference type="GO" id="GO:0006888">
    <property type="term" value="P:endoplasmic reticulum to Golgi vesicle-mediated transport"/>
    <property type="evidence" value="ECO:0007669"/>
    <property type="project" value="TreeGrafter"/>
</dbReference>
<dbReference type="SUPFAM" id="SSF111126">
    <property type="entry name" value="Ligand-binding domain in the NO signalling and Golgi transport"/>
    <property type="match status" value="2"/>
</dbReference>
<dbReference type="GO" id="GO:0005802">
    <property type="term" value="C:trans-Golgi network"/>
    <property type="evidence" value="ECO:0007669"/>
    <property type="project" value="TreeGrafter"/>
</dbReference>
<accession>A0A7R9LCV3</accession>
<dbReference type="InterPro" id="IPR024096">
    <property type="entry name" value="NO_sig/Golgi_transp_ligand-bd"/>
</dbReference>
<dbReference type="InterPro" id="IPR007194">
    <property type="entry name" value="TRAPP_component"/>
</dbReference>
<dbReference type="EMBL" id="CAJPVJ010000400">
    <property type="protein sequence ID" value="CAG2162347.1"/>
    <property type="molecule type" value="Genomic_DNA"/>
</dbReference>
<dbReference type="AlphaFoldDB" id="A0A7R9LCV3"/>
<reference evidence="3" key="1">
    <citation type="submission" date="2020-11" db="EMBL/GenBank/DDBJ databases">
        <authorList>
            <person name="Tran Van P."/>
        </authorList>
    </citation>
    <scope>NUCLEOTIDE SEQUENCE</scope>
</reference>
<dbReference type="OrthoDB" id="941624at2759"/>
<dbReference type="Gene3D" id="3.30.1380.20">
    <property type="entry name" value="Trafficking protein particle complex subunit 3"/>
    <property type="match status" value="2"/>
</dbReference>
<evidence type="ECO:0000313" key="3">
    <source>
        <dbReference type="EMBL" id="CAD7639360.1"/>
    </source>
</evidence>
<keyword evidence="4" id="KW-1185">Reference proteome</keyword>
<dbReference type="InterPro" id="IPR037992">
    <property type="entry name" value="TRAPPC6/Trs33"/>
</dbReference>
<dbReference type="Proteomes" id="UP000728032">
    <property type="component" value="Unassembled WGS sequence"/>
</dbReference>
<name>A0A7R9LCV3_9ACAR</name>
<protein>
    <recommendedName>
        <fullName evidence="5">Trafficking protein particle complex subunit 6B</fullName>
    </recommendedName>
</protein>
<evidence type="ECO:0008006" key="5">
    <source>
        <dbReference type="Google" id="ProtNLM"/>
    </source>
</evidence>
<dbReference type="GO" id="GO:0005801">
    <property type="term" value="C:cis-Golgi network"/>
    <property type="evidence" value="ECO:0007669"/>
    <property type="project" value="TreeGrafter"/>
</dbReference>